<keyword evidence="10" id="KW-0812">Transmembrane</keyword>
<feature type="domain" description="Carrier" evidence="11">
    <location>
        <begin position="1028"/>
        <end position="1099"/>
    </location>
</feature>
<sequence>MSKGLENEALADKWSGLSDKQKALLALRMKKQSTEQPAPSLKITRLERNGEDRFIASYAQKRFWFLDMWHTNKAAYNTHLVSKLMGRVDVKALQQTFDAIMDRHEILQMVYQNHEDEVYCCRHPKPVMTIAEKSVKAFTRTKLEGEIEDFVHDEVHNPFDLANDLPIRVTLLSASKKEHYLIIVVHHIVSDMWSLRVMNKEIEVLYNAYAAGQQPELPELPVQYMDYAVWQRNLLEGKVTERQVQYWKETLAGAPPCLPLTTDFPRPDVQTYNGKVHKFIIPEGIADKIHTLASAEAITPFVFSLTAFAILLNRYTQADDIVIGSPIAGRTHKEVEGLMGLFINTLAIRIQLSGNPRMRELLQTVKKTVMGAVANQELPFEKLVEELQLERDLSYSPVFQAMFNYQSMEKTVLQLSELEVRPFLRSNNTTKFDLNLAVKYIEGEMTCFLTYNTDLFLPETIQRMAGHYMEIVSSMADSLSLKAHELETLTPLEKQTLLSEWSFSEYKNHPDVPYVHKLFEEQVLISPDAIAAACQGRSYTYEELNQRANKLARYLSAKGVGAEKRVALFAERSLETVVGILGILKAGGAYVPLDPLFPVDRIKYILDDASIDIIVAEEHLTVSLGDAATAEWVYLDADWPAIAGQSGDNMAVPLQPANLFYIIYTSGSTGKPKGVAVEHGNFLNYYFGVMQRLDVEPGLKYAIASTFAADLATINVWAALNTGGQLHILTYDQSVDSQQYAKYFREHGIDVIKMVPSHFKALRERANLHDIIPNKRLILAGEPSYWDMIDDIRAAKPETQIQIHYGPTETTVSMLTYTVTDKRPVQHTSVLPLGRPLANVSIYVLDEHLQLAPIGVPGELFIGGPGVARAYLGRPELTAEKFIPNRFDAQKGGRLYRTGDIVRYLENGHIEFLSRADEQVKIRGFRIELGEIQSSLLEYPGIKDAFVTVREEASGDKRIVAYYVQDGSQPVSLSALRNSLKEKLPGYMIPAVLMELDKMPLNANGKVERSALPAPNAVEAASESDYEAPRDELEARMAAVWSEVLNVEKIGINDDFFSLGGDSFKAVQVVRGIDHALSIIDLFKYPTIGELSAIVSRGSTDSGDVLHRLSRDKDASEEVAIVCIPFAGGSAISYQPLADALADQYALYAVQVPGHDFSKKDEALEPLEEVARRCVQEIKDKVAAPSIVVYGHCLGGALAIEIARLLEQENMSLAGVVMGGNFPVSQLPGKLFKLWNKLLPRDRRISNRAYMDMLRSLGGFSETLSGEERDFIIRSLRHDRRESERYYSDRYAAAEPAKLKAPLLCIVGERDRTTEFYEEQYKDWEFFSSHVDIDLIPNAGHYFFKHQSHAVADSIGAGLKAWQQQKENQENGGDQDNHNPNTRETASSPEVLTNLRTLFIFVFGQFISMMGSSLTGFAMGLWVYSHSGAIMDFAATLVFHRLPGILMLPFAGTLADKQDRRLILIWSNVCSALVTIMIALFFYSNSLQTWHIYVAVAAISIANAFQRPAYLAAVAQIAPKRYLGQANGIVQLATSSSEVLAPLLGGVLVLTFELPGILFIDFLSFLFAISTLLFIRFPNSLFRKIEEPFWAQMAGGWNFIRKRKSFVALILFFMVSNLMLGMANVLITPLVLTFGSTVVLGMVTSAIGIGGLAGGIAMGLWGGTRRRAEGMIGFSLLIGLSYIVMGLTPIVGLVMAGVFAYGVSLSMTNAHWQTLIQSKVRAELLARVFSINQLFALPTIPLGYYIGGLLSDNIFKPLFVDHPELVNRLGWLVGTGPTRGIGLLFILIGLFMAAWSFLGLRYNPLRYMDDILPDAIPGPLFIRDKDRIQQEEDRELERINKQLASKKVFSRGKSYDI</sequence>
<dbReference type="InterPro" id="IPR001031">
    <property type="entry name" value="Thioesterase"/>
</dbReference>
<feature type="transmembrane region" description="Helical" evidence="10">
    <location>
        <begin position="1638"/>
        <end position="1661"/>
    </location>
</feature>
<dbReference type="InterPro" id="IPR000873">
    <property type="entry name" value="AMP-dep_synth/lig_dom"/>
</dbReference>
<dbReference type="Gene3D" id="3.40.50.980">
    <property type="match status" value="2"/>
</dbReference>
<dbReference type="Pfam" id="PF07690">
    <property type="entry name" value="MFS_1"/>
    <property type="match status" value="1"/>
</dbReference>
<dbReference type="InterPro" id="IPR025110">
    <property type="entry name" value="AMP-bd_C"/>
</dbReference>
<proteinExistence type="inferred from homology"/>
<keyword evidence="8" id="KW-0511">Multifunctional enzyme</keyword>
<dbReference type="Gene3D" id="3.30.559.30">
    <property type="entry name" value="Nonribosomal peptide synthetase, condensation domain"/>
    <property type="match status" value="1"/>
</dbReference>
<dbReference type="Gene3D" id="2.30.38.10">
    <property type="entry name" value="Luciferase, Domain 3"/>
    <property type="match status" value="1"/>
</dbReference>
<organism evidence="12">
    <name type="scientific">Paenibacillus sp. BIHB 4019</name>
    <dbReference type="NCBI Taxonomy" id="1870819"/>
    <lineage>
        <taxon>Bacteria</taxon>
        <taxon>Bacillati</taxon>
        <taxon>Bacillota</taxon>
        <taxon>Bacilli</taxon>
        <taxon>Bacillales</taxon>
        <taxon>Paenibacillaceae</taxon>
        <taxon>Paenibacillus</taxon>
    </lineage>
</organism>
<evidence type="ECO:0000256" key="1">
    <source>
        <dbReference type="ARBA" id="ARBA00001957"/>
    </source>
</evidence>
<comment type="cofactor">
    <cofactor evidence="1">
        <name>pantetheine 4'-phosphate</name>
        <dbReference type="ChEBI" id="CHEBI:47942"/>
    </cofactor>
</comment>
<dbReference type="InterPro" id="IPR036736">
    <property type="entry name" value="ACP-like_sf"/>
</dbReference>
<feature type="transmembrane region" description="Helical" evidence="10">
    <location>
        <begin position="1398"/>
        <end position="1424"/>
    </location>
</feature>
<dbReference type="Pfam" id="PF00501">
    <property type="entry name" value="AMP-binding"/>
    <property type="match status" value="1"/>
</dbReference>
<dbReference type="Pfam" id="PF00668">
    <property type="entry name" value="Condensation"/>
    <property type="match status" value="1"/>
</dbReference>
<evidence type="ECO:0000313" key="12">
    <source>
        <dbReference type="EMBL" id="ANY70018.1"/>
    </source>
</evidence>
<dbReference type="Gene3D" id="3.30.300.30">
    <property type="match status" value="1"/>
</dbReference>
<dbReference type="GO" id="GO:0043041">
    <property type="term" value="P:amino acid activation for nonribosomal peptide biosynthetic process"/>
    <property type="evidence" value="ECO:0007669"/>
    <property type="project" value="TreeGrafter"/>
</dbReference>
<name>A0A1B2DQN7_9BACL</name>
<feature type="transmembrane region" description="Helical" evidence="10">
    <location>
        <begin position="1668"/>
        <end position="1684"/>
    </location>
</feature>
<dbReference type="InterPro" id="IPR045851">
    <property type="entry name" value="AMP-bd_C_sf"/>
</dbReference>
<protein>
    <recommendedName>
        <fullName evidence="11">Carrier domain-containing protein</fullName>
    </recommendedName>
</protein>
<comment type="similarity">
    <text evidence="3">Belongs to the ATP-dependent AMP-binding enzyme family.</text>
</comment>
<comment type="subcellular location">
    <subcellularLocation>
        <location evidence="2">Cell membrane</location>
        <topology evidence="2">Multi-pass membrane protein</topology>
    </subcellularLocation>
</comment>
<dbReference type="GO" id="GO:0009239">
    <property type="term" value="P:enterobactin biosynthetic process"/>
    <property type="evidence" value="ECO:0007669"/>
    <property type="project" value="TreeGrafter"/>
</dbReference>
<evidence type="ECO:0000256" key="2">
    <source>
        <dbReference type="ARBA" id="ARBA00004651"/>
    </source>
</evidence>
<evidence type="ECO:0000256" key="5">
    <source>
        <dbReference type="ARBA" id="ARBA00022553"/>
    </source>
</evidence>
<feature type="transmembrane region" description="Helical" evidence="10">
    <location>
        <begin position="1690"/>
        <end position="1712"/>
    </location>
</feature>
<dbReference type="GO" id="GO:0047527">
    <property type="term" value="F:2,3-dihydroxybenzoate-serine ligase activity"/>
    <property type="evidence" value="ECO:0007669"/>
    <property type="project" value="TreeGrafter"/>
</dbReference>
<feature type="transmembrane region" description="Helical" evidence="10">
    <location>
        <begin position="1724"/>
        <end position="1746"/>
    </location>
</feature>
<dbReference type="GO" id="GO:0008610">
    <property type="term" value="P:lipid biosynthetic process"/>
    <property type="evidence" value="ECO:0007669"/>
    <property type="project" value="UniProtKB-ARBA"/>
</dbReference>
<dbReference type="Pfam" id="PF13193">
    <property type="entry name" value="AMP-binding_C"/>
    <property type="match status" value="1"/>
</dbReference>
<evidence type="ECO:0000256" key="9">
    <source>
        <dbReference type="SAM" id="MobiDB-lite"/>
    </source>
</evidence>
<keyword evidence="4" id="KW-0596">Phosphopantetheine</keyword>
<dbReference type="SUPFAM" id="SSF56801">
    <property type="entry name" value="Acetyl-CoA synthetase-like"/>
    <property type="match status" value="1"/>
</dbReference>
<feature type="transmembrane region" description="Helical" evidence="10">
    <location>
        <begin position="1463"/>
        <end position="1484"/>
    </location>
</feature>
<feature type="transmembrane region" description="Helical" evidence="10">
    <location>
        <begin position="1606"/>
        <end position="1632"/>
    </location>
</feature>
<evidence type="ECO:0000256" key="7">
    <source>
        <dbReference type="ARBA" id="ARBA00023194"/>
    </source>
</evidence>
<dbReference type="EMBL" id="CP016808">
    <property type="protein sequence ID" value="ANY70018.1"/>
    <property type="molecule type" value="Genomic_DNA"/>
</dbReference>
<dbReference type="InterPro" id="IPR036259">
    <property type="entry name" value="MFS_trans_sf"/>
</dbReference>
<dbReference type="SMART" id="SM00823">
    <property type="entry name" value="PKS_PP"/>
    <property type="match status" value="1"/>
</dbReference>
<dbReference type="InterPro" id="IPR010071">
    <property type="entry name" value="AA_adenyl_dom"/>
</dbReference>
<keyword evidence="5" id="KW-0597">Phosphoprotein</keyword>
<dbReference type="FunFam" id="3.30.300.30:FF:000010">
    <property type="entry name" value="Enterobactin synthetase component F"/>
    <property type="match status" value="1"/>
</dbReference>
<feature type="transmembrane region" description="Helical" evidence="10">
    <location>
        <begin position="1781"/>
        <end position="1800"/>
    </location>
</feature>
<evidence type="ECO:0000256" key="6">
    <source>
        <dbReference type="ARBA" id="ARBA00022737"/>
    </source>
</evidence>
<dbReference type="Gene3D" id="1.20.1250.20">
    <property type="entry name" value="MFS general substrate transporter like domains"/>
    <property type="match status" value="1"/>
</dbReference>
<keyword evidence="10" id="KW-0472">Membrane</keyword>
<dbReference type="InterPro" id="IPR029058">
    <property type="entry name" value="AB_hydrolase_fold"/>
</dbReference>
<dbReference type="RefSeq" id="WP_172455665.1">
    <property type="nucleotide sequence ID" value="NZ_CP016808.1"/>
</dbReference>
<dbReference type="CDD" id="cd05930">
    <property type="entry name" value="A_NRPS"/>
    <property type="match status" value="1"/>
</dbReference>
<gene>
    <name evidence="12" type="ORF">BBD42_28585</name>
</gene>
<dbReference type="FunFam" id="3.40.50.980:FF:000001">
    <property type="entry name" value="Non-ribosomal peptide synthetase"/>
    <property type="match status" value="1"/>
</dbReference>
<dbReference type="Gene3D" id="3.30.559.10">
    <property type="entry name" value="Chloramphenicol acetyltransferase-like domain"/>
    <property type="match status" value="1"/>
</dbReference>
<dbReference type="SUPFAM" id="SSF52777">
    <property type="entry name" value="CoA-dependent acyltransferases"/>
    <property type="match status" value="2"/>
</dbReference>
<dbReference type="CDD" id="cd19531">
    <property type="entry name" value="LCL_NRPS-like"/>
    <property type="match status" value="1"/>
</dbReference>
<feature type="region of interest" description="Disordered" evidence="9">
    <location>
        <begin position="1362"/>
        <end position="1387"/>
    </location>
</feature>
<reference evidence="12" key="1">
    <citation type="submission" date="2016-08" db="EMBL/GenBank/DDBJ databases">
        <title>Complete Genome Seqeunce of Paenibacillus sp. BIHB 4019 from tea rhizoplane.</title>
        <authorList>
            <person name="Thakur R."/>
            <person name="Swarnkar M.K."/>
            <person name="Gulati A."/>
        </authorList>
    </citation>
    <scope>NUCLEOTIDE SEQUENCE [LARGE SCALE GENOMIC DNA]</scope>
    <source>
        <strain evidence="12">BIHB4019</strain>
    </source>
</reference>
<evidence type="ECO:0000256" key="8">
    <source>
        <dbReference type="ARBA" id="ARBA00023268"/>
    </source>
</evidence>
<dbReference type="PROSITE" id="PS50075">
    <property type="entry name" value="CARRIER"/>
    <property type="match status" value="1"/>
</dbReference>
<keyword evidence="7" id="KW-0045">Antibiotic biosynthesis</keyword>
<dbReference type="Pfam" id="PF00550">
    <property type="entry name" value="PP-binding"/>
    <property type="match status" value="1"/>
</dbReference>
<dbReference type="GO" id="GO:0005829">
    <property type="term" value="C:cytosol"/>
    <property type="evidence" value="ECO:0007669"/>
    <property type="project" value="TreeGrafter"/>
</dbReference>
<dbReference type="CDD" id="cd06173">
    <property type="entry name" value="MFS_MefA_like"/>
    <property type="match status" value="1"/>
</dbReference>
<dbReference type="InterPro" id="IPR023213">
    <property type="entry name" value="CAT-like_dom_sf"/>
</dbReference>
<feature type="transmembrane region" description="Helical" evidence="10">
    <location>
        <begin position="1556"/>
        <end position="1575"/>
    </location>
</feature>
<dbReference type="InterPro" id="IPR020845">
    <property type="entry name" value="AMP-binding_CS"/>
</dbReference>
<dbReference type="PROSITE" id="PS00455">
    <property type="entry name" value="AMP_BINDING"/>
    <property type="match status" value="1"/>
</dbReference>
<dbReference type="InterPro" id="IPR011701">
    <property type="entry name" value="MFS"/>
</dbReference>
<dbReference type="GO" id="GO:0009366">
    <property type="term" value="C:enterobactin synthetase complex"/>
    <property type="evidence" value="ECO:0007669"/>
    <property type="project" value="TreeGrafter"/>
</dbReference>
<evidence type="ECO:0000256" key="4">
    <source>
        <dbReference type="ARBA" id="ARBA00022450"/>
    </source>
</evidence>
<dbReference type="FunFam" id="2.30.38.10:FF:000001">
    <property type="entry name" value="Non-ribosomal peptide synthetase PvdI"/>
    <property type="match status" value="1"/>
</dbReference>
<evidence type="ECO:0000256" key="10">
    <source>
        <dbReference type="SAM" id="Phobius"/>
    </source>
</evidence>
<accession>A0A1B2DQN7</accession>
<dbReference type="InterPro" id="IPR001242">
    <property type="entry name" value="Condensation_dom"/>
</dbReference>
<dbReference type="NCBIfam" id="TIGR01733">
    <property type="entry name" value="AA-adenyl-dom"/>
    <property type="match status" value="1"/>
</dbReference>
<dbReference type="GO" id="GO:0022857">
    <property type="term" value="F:transmembrane transporter activity"/>
    <property type="evidence" value="ECO:0007669"/>
    <property type="project" value="InterPro"/>
</dbReference>
<dbReference type="PANTHER" id="PTHR45527">
    <property type="entry name" value="NONRIBOSOMAL PEPTIDE SYNTHETASE"/>
    <property type="match status" value="1"/>
</dbReference>
<dbReference type="SUPFAM" id="SSF53474">
    <property type="entry name" value="alpha/beta-Hydrolases"/>
    <property type="match status" value="1"/>
</dbReference>
<dbReference type="FunFam" id="1.10.1200.10:FF:000005">
    <property type="entry name" value="Nonribosomal peptide synthetase 1"/>
    <property type="match status" value="1"/>
</dbReference>
<keyword evidence="10" id="KW-1133">Transmembrane helix</keyword>
<dbReference type="GO" id="GO:0005886">
    <property type="term" value="C:plasma membrane"/>
    <property type="evidence" value="ECO:0007669"/>
    <property type="project" value="UniProtKB-SubCell"/>
</dbReference>
<dbReference type="InterPro" id="IPR020806">
    <property type="entry name" value="PKS_PP-bd"/>
</dbReference>
<evidence type="ECO:0000256" key="3">
    <source>
        <dbReference type="ARBA" id="ARBA00006432"/>
    </source>
</evidence>
<evidence type="ECO:0000259" key="11">
    <source>
        <dbReference type="PROSITE" id="PS50075"/>
    </source>
</evidence>
<dbReference type="InterPro" id="IPR009081">
    <property type="entry name" value="PP-bd_ACP"/>
</dbReference>
<dbReference type="SUPFAM" id="SSF103473">
    <property type="entry name" value="MFS general substrate transporter"/>
    <property type="match status" value="1"/>
</dbReference>
<dbReference type="Gene3D" id="3.40.50.1820">
    <property type="entry name" value="alpha/beta hydrolase"/>
    <property type="match status" value="1"/>
</dbReference>
<dbReference type="Gene3D" id="1.10.1200.10">
    <property type="entry name" value="ACP-like"/>
    <property type="match status" value="1"/>
</dbReference>
<dbReference type="PANTHER" id="PTHR45527:SF1">
    <property type="entry name" value="FATTY ACID SYNTHASE"/>
    <property type="match status" value="1"/>
</dbReference>
<dbReference type="Pfam" id="PF00975">
    <property type="entry name" value="Thioesterase"/>
    <property type="match status" value="1"/>
</dbReference>
<dbReference type="GO" id="GO:0031177">
    <property type="term" value="F:phosphopantetheine binding"/>
    <property type="evidence" value="ECO:0007669"/>
    <property type="project" value="InterPro"/>
</dbReference>
<keyword evidence="6" id="KW-0677">Repeat</keyword>